<comment type="subcellular location">
    <subcellularLocation>
        <location evidence="1">Membrane</location>
        <topology evidence="1">Multi-pass membrane protein</topology>
    </subcellularLocation>
</comment>
<name>A0ABT8H8C6_MYCAO</name>
<proteinExistence type="predicted"/>
<keyword evidence="4 5" id="KW-0472">Membrane</keyword>
<evidence type="ECO:0000256" key="5">
    <source>
        <dbReference type="SAM" id="Phobius"/>
    </source>
</evidence>
<evidence type="ECO:0000313" key="7">
    <source>
        <dbReference type="Proteomes" id="UP001172687"/>
    </source>
</evidence>
<feature type="transmembrane region" description="Helical" evidence="5">
    <location>
        <begin position="91"/>
        <end position="110"/>
    </location>
</feature>
<dbReference type="InterPro" id="IPR003339">
    <property type="entry name" value="ABC/ECF_trnsptr_transmembrane"/>
</dbReference>
<dbReference type="RefSeq" id="WP_011780432.1">
    <property type="nucleotide sequence ID" value="NZ_CP070380.1"/>
</dbReference>
<dbReference type="PANTHER" id="PTHR33514:SF13">
    <property type="entry name" value="PROTEIN ABCI12, CHLOROPLASTIC"/>
    <property type="match status" value="1"/>
</dbReference>
<keyword evidence="2 5" id="KW-0812">Transmembrane</keyword>
<gene>
    <name evidence="6" type="ORF">QYF68_04120</name>
</gene>
<dbReference type="Proteomes" id="UP001172687">
    <property type="component" value="Unassembled WGS sequence"/>
</dbReference>
<feature type="transmembrane region" description="Helical" evidence="5">
    <location>
        <begin position="68"/>
        <end position="85"/>
    </location>
</feature>
<sequence length="200" mass="21577">MTMLGDYRAGTSWLHRMPAGAKLFGLGVLIVAMTVWVDSPVRLAVVAGIVLAAVLSARLNVRALILQLRQVLWVVGFIFVLQVVLTDLHRALVVCGVLLLAVSLAAMVTLTTRTTDMIDAATRAMKPLARFGFPARQVGIALGLTIRSIPLLVEIIRQVDEARRARGLRVTPRIVFVPVIVGALRAADDLSEALIARGLD</sequence>
<dbReference type="EMBL" id="JAUHTC010000019">
    <property type="protein sequence ID" value="MDN4517012.1"/>
    <property type="molecule type" value="Genomic_DNA"/>
</dbReference>
<comment type="caution">
    <text evidence="6">The sequence shown here is derived from an EMBL/GenBank/DDBJ whole genome shotgun (WGS) entry which is preliminary data.</text>
</comment>
<dbReference type="CDD" id="cd16914">
    <property type="entry name" value="EcfT"/>
    <property type="match status" value="1"/>
</dbReference>
<accession>A0ABT8H8C6</accession>
<reference evidence="6" key="1">
    <citation type="submission" date="2023-07" db="EMBL/GenBank/DDBJ databases">
        <title>Degradation of tert-butanol by M. austroafricanum TBA100.</title>
        <authorList>
            <person name="Helbich S."/>
            <person name="Vainshtein Y."/>
        </authorList>
    </citation>
    <scope>NUCLEOTIDE SEQUENCE</scope>
    <source>
        <strain evidence="6">TBA100</strain>
    </source>
</reference>
<protein>
    <submittedName>
        <fullName evidence="6">Energy-coupling factor transporter transmembrane protein EcfT</fullName>
    </submittedName>
</protein>
<dbReference type="PANTHER" id="PTHR33514">
    <property type="entry name" value="PROTEIN ABCI12, CHLOROPLASTIC"/>
    <property type="match status" value="1"/>
</dbReference>
<evidence type="ECO:0000256" key="3">
    <source>
        <dbReference type="ARBA" id="ARBA00022989"/>
    </source>
</evidence>
<evidence type="ECO:0000313" key="6">
    <source>
        <dbReference type="EMBL" id="MDN4517012.1"/>
    </source>
</evidence>
<feature type="transmembrane region" description="Helical" evidence="5">
    <location>
        <begin position="43"/>
        <end position="61"/>
    </location>
</feature>
<keyword evidence="3 5" id="KW-1133">Transmembrane helix</keyword>
<evidence type="ECO:0000256" key="4">
    <source>
        <dbReference type="ARBA" id="ARBA00023136"/>
    </source>
</evidence>
<evidence type="ECO:0000256" key="2">
    <source>
        <dbReference type="ARBA" id="ARBA00022692"/>
    </source>
</evidence>
<keyword evidence="7" id="KW-1185">Reference proteome</keyword>
<evidence type="ECO:0000256" key="1">
    <source>
        <dbReference type="ARBA" id="ARBA00004141"/>
    </source>
</evidence>
<feature type="transmembrane region" description="Helical" evidence="5">
    <location>
        <begin position="20"/>
        <end position="37"/>
    </location>
</feature>
<organism evidence="6 7">
    <name type="scientific">Mycolicibacterium austroafricanum</name>
    <name type="common">Mycobacterium austroafricanum</name>
    <dbReference type="NCBI Taxonomy" id="39687"/>
    <lineage>
        <taxon>Bacteria</taxon>
        <taxon>Bacillati</taxon>
        <taxon>Actinomycetota</taxon>
        <taxon>Actinomycetes</taxon>
        <taxon>Mycobacteriales</taxon>
        <taxon>Mycobacteriaceae</taxon>
        <taxon>Mycolicibacterium</taxon>
    </lineage>
</organism>
<dbReference type="Pfam" id="PF02361">
    <property type="entry name" value="CbiQ"/>
    <property type="match status" value="1"/>
</dbReference>